<evidence type="ECO:0000256" key="6">
    <source>
        <dbReference type="SAM" id="Phobius"/>
    </source>
</evidence>
<feature type="transmembrane region" description="Helical" evidence="6">
    <location>
        <begin position="148"/>
        <end position="171"/>
    </location>
</feature>
<feature type="transmembrane region" description="Helical" evidence="6">
    <location>
        <begin position="12"/>
        <end position="31"/>
    </location>
</feature>
<proteinExistence type="predicted"/>
<feature type="transmembrane region" description="Helical" evidence="6">
    <location>
        <begin position="51"/>
        <end position="73"/>
    </location>
</feature>
<dbReference type="Gene3D" id="3.30.70.120">
    <property type="match status" value="1"/>
</dbReference>
<feature type="transmembrane region" description="Helical" evidence="6">
    <location>
        <begin position="177"/>
        <end position="199"/>
    </location>
</feature>
<dbReference type="InterPro" id="IPR015867">
    <property type="entry name" value="N-reg_PII/ATP_PRibTrfase_C"/>
</dbReference>
<reference evidence="8 9" key="1">
    <citation type="submission" date="2024-11" db="EMBL/GenBank/DDBJ databases">
        <authorList>
            <person name="Heng Y.C."/>
            <person name="Lim A.C.H."/>
            <person name="Lee J.K.Y."/>
            <person name="Kittelmann S."/>
        </authorList>
    </citation>
    <scope>NUCLEOTIDE SEQUENCE [LARGE SCALE GENOMIC DNA]</scope>
    <source>
        <strain evidence="8 9">WILCCON 0185</strain>
    </source>
</reference>
<keyword evidence="3 6" id="KW-0812">Transmembrane</keyword>
<keyword evidence="5 6" id="KW-0472">Membrane</keyword>
<evidence type="ECO:0000259" key="7">
    <source>
        <dbReference type="Pfam" id="PF10035"/>
    </source>
</evidence>
<dbReference type="PANTHER" id="PTHR33545:SF5">
    <property type="entry name" value="UPF0750 MEMBRANE PROTEIN YITT"/>
    <property type="match status" value="1"/>
</dbReference>
<evidence type="ECO:0000313" key="9">
    <source>
        <dbReference type="Proteomes" id="UP001623591"/>
    </source>
</evidence>
<sequence>MSKKNNKDFLSDIILVTIGCVLTAFSITSILKPNGLITGGITGISIILEKFIYIKYTYIYYALSVLILIVSYITIGKKEALKIITLSIAFPLILIELENSNYIFIQHDMLLASVYFGIIYGIGIGLVFKRGFSFGGTDTIAKILNKRILNFISISQILLGIDGLIIAASAIIYNKNIALYAIISQIITTRVIDAVMFGFSSKKVQIEIISEKYDQIADYILHKIAKGVTSYEVKGRYKNEKRLKLQTICSPKEAMLIKKFITTADPEAFVNVISITSVWGGVGFDKLVDEG</sequence>
<dbReference type="PANTHER" id="PTHR33545">
    <property type="entry name" value="UPF0750 MEMBRANE PROTEIN YITT-RELATED"/>
    <property type="match status" value="1"/>
</dbReference>
<dbReference type="EMBL" id="JBJHZZ010000001">
    <property type="protein sequence ID" value="MFL0246212.1"/>
    <property type="molecule type" value="Genomic_DNA"/>
</dbReference>
<dbReference type="CDD" id="cd16380">
    <property type="entry name" value="YitT_C"/>
    <property type="match status" value="1"/>
</dbReference>
<feature type="transmembrane region" description="Helical" evidence="6">
    <location>
        <begin position="109"/>
        <end position="128"/>
    </location>
</feature>
<organism evidence="8 9">
    <name type="scientific">Candidatus Clostridium stratigraminis</name>
    <dbReference type="NCBI Taxonomy" id="3381661"/>
    <lineage>
        <taxon>Bacteria</taxon>
        <taxon>Bacillati</taxon>
        <taxon>Bacillota</taxon>
        <taxon>Clostridia</taxon>
        <taxon>Eubacteriales</taxon>
        <taxon>Clostridiaceae</taxon>
        <taxon>Clostridium</taxon>
    </lineage>
</organism>
<evidence type="ECO:0000256" key="4">
    <source>
        <dbReference type="ARBA" id="ARBA00022989"/>
    </source>
</evidence>
<accession>A0ABW8T250</accession>
<evidence type="ECO:0000256" key="3">
    <source>
        <dbReference type="ARBA" id="ARBA00022692"/>
    </source>
</evidence>
<dbReference type="Pfam" id="PF02588">
    <property type="entry name" value="YitT_membrane"/>
    <property type="match status" value="1"/>
</dbReference>
<dbReference type="InterPro" id="IPR019264">
    <property type="entry name" value="DUF2179"/>
</dbReference>
<dbReference type="InterPro" id="IPR051461">
    <property type="entry name" value="UPF0750_membrane"/>
</dbReference>
<evidence type="ECO:0000313" key="8">
    <source>
        <dbReference type="EMBL" id="MFL0246212.1"/>
    </source>
</evidence>
<name>A0ABW8T250_9CLOT</name>
<keyword evidence="9" id="KW-1185">Reference proteome</keyword>
<feature type="transmembrane region" description="Helical" evidence="6">
    <location>
        <begin position="80"/>
        <end position="97"/>
    </location>
</feature>
<feature type="domain" description="DUF2179" evidence="7">
    <location>
        <begin position="227"/>
        <end position="280"/>
    </location>
</feature>
<evidence type="ECO:0000256" key="5">
    <source>
        <dbReference type="ARBA" id="ARBA00023136"/>
    </source>
</evidence>
<keyword evidence="2" id="KW-1003">Cell membrane</keyword>
<keyword evidence="4 6" id="KW-1133">Transmembrane helix</keyword>
<dbReference type="RefSeq" id="WP_406768663.1">
    <property type="nucleotide sequence ID" value="NZ_JBJHZZ010000001.1"/>
</dbReference>
<evidence type="ECO:0000256" key="1">
    <source>
        <dbReference type="ARBA" id="ARBA00004651"/>
    </source>
</evidence>
<comment type="subcellular location">
    <subcellularLocation>
        <location evidence="1">Cell membrane</location>
        <topology evidence="1">Multi-pass membrane protein</topology>
    </subcellularLocation>
</comment>
<protein>
    <submittedName>
        <fullName evidence="8">YitT family protein</fullName>
    </submittedName>
</protein>
<dbReference type="InterPro" id="IPR003740">
    <property type="entry name" value="YitT"/>
</dbReference>
<gene>
    <name evidence="8" type="ORF">ACJDUG_04360</name>
</gene>
<evidence type="ECO:0000256" key="2">
    <source>
        <dbReference type="ARBA" id="ARBA00022475"/>
    </source>
</evidence>
<dbReference type="PIRSF" id="PIRSF006483">
    <property type="entry name" value="Membrane_protein_YitT"/>
    <property type="match status" value="1"/>
</dbReference>
<dbReference type="Pfam" id="PF10035">
    <property type="entry name" value="DUF2179"/>
    <property type="match status" value="1"/>
</dbReference>
<dbReference type="Proteomes" id="UP001623591">
    <property type="component" value="Unassembled WGS sequence"/>
</dbReference>
<comment type="caution">
    <text evidence="8">The sequence shown here is derived from an EMBL/GenBank/DDBJ whole genome shotgun (WGS) entry which is preliminary data.</text>
</comment>